<evidence type="ECO:0000313" key="1">
    <source>
        <dbReference type="EMBL" id="RUS67251.1"/>
    </source>
</evidence>
<dbReference type="EMBL" id="PQSP01000002">
    <property type="protein sequence ID" value="RUS67251.1"/>
    <property type="molecule type" value="Genomic_DNA"/>
</dbReference>
<protein>
    <submittedName>
        <fullName evidence="1">Uncharacterized protein</fullName>
    </submittedName>
</protein>
<dbReference type="AlphaFoldDB" id="A0A433SES8"/>
<organism evidence="1 2">
    <name type="scientific">Saezia sanguinis</name>
    <dbReference type="NCBI Taxonomy" id="1965230"/>
    <lineage>
        <taxon>Bacteria</taxon>
        <taxon>Pseudomonadati</taxon>
        <taxon>Pseudomonadota</taxon>
        <taxon>Betaproteobacteria</taxon>
        <taxon>Burkholderiales</taxon>
        <taxon>Saeziaceae</taxon>
        <taxon>Saezia</taxon>
    </lineage>
</organism>
<dbReference type="Proteomes" id="UP000286947">
    <property type="component" value="Unassembled WGS sequence"/>
</dbReference>
<comment type="caution">
    <text evidence="1">The sequence shown here is derived from an EMBL/GenBank/DDBJ whole genome shotgun (WGS) entry which is preliminary data.</text>
</comment>
<keyword evidence="2" id="KW-1185">Reference proteome</keyword>
<sequence>MPSLDITEKGFLNDLEIFSWCEIAKRHAMLNQKAAMEELKQIYEDIEVDLKKRIHQSKSKFSIEKIVFDEKQYDEWITRPNKARDLKSYKLILDMIFNFIKQGDKNTLFEILSIDIQSLASEKNAQKILASYDLVASELSIPNANRLAPEKQKQLLLTGILGIQEFFKKIILATLDDCVNTVLDYQDQKVSKHQQQLYDHITAVTEDKVLQGIIQKTAANFNARLSAVRERLALYDDFLLSDLCRKSPVADIYLGYMKLISPRYRKSQNLTGNFGINTETSVCGKDEQLATRIHLSHLEEYGLCVPKVAFHYYDHYQYKVFEEKNDSLESSKMTNIQYDVNKAPTDKQHLRAHHIIYGEANKPSDKELPQYNLNAGLSFRQHALQYAYELLKAYPVKPPENLSKKKAGNSVFDTLEFNPLKDKLDYSLDHDKKILKGPTNIPTTLIGLIYWDMWYPKTKTTHEEIQGEIEKLTGDDPDKDPSSYVKNYHKINKKIISYSPECLPWSK</sequence>
<name>A0A433SES8_9BURK</name>
<gene>
    <name evidence="1" type="ORF">CUZ56_01194</name>
</gene>
<reference evidence="1 2" key="1">
    <citation type="submission" date="2018-01" db="EMBL/GenBank/DDBJ databases">
        <title>Saezia sanguinis gen. nov., sp. nov., in the order Burkholderiales isolated from human blood.</title>
        <authorList>
            <person name="Medina-Pascual M.J."/>
            <person name="Valdezate S."/>
            <person name="Monzon S."/>
            <person name="Cuesta I."/>
            <person name="Carrasco G."/>
            <person name="Villalon P."/>
            <person name="Saez-Nieto J.A."/>
        </authorList>
    </citation>
    <scope>NUCLEOTIDE SEQUENCE [LARGE SCALE GENOMIC DNA]</scope>
    <source>
        <strain evidence="1 2">CNM695-12</strain>
    </source>
</reference>
<accession>A0A433SES8</accession>
<dbReference type="RefSeq" id="WP_126979151.1">
    <property type="nucleotide sequence ID" value="NZ_PQSP01000002.1"/>
</dbReference>
<evidence type="ECO:0000313" key="2">
    <source>
        <dbReference type="Proteomes" id="UP000286947"/>
    </source>
</evidence>
<proteinExistence type="predicted"/>